<evidence type="ECO:0000256" key="2">
    <source>
        <dbReference type="SAM" id="SignalP"/>
    </source>
</evidence>
<keyword evidence="2" id="KW-0732">Signal</keyword>
<sequence>MKKIMLPLFLLYLLSFQAISQENKRDKIKVLKVSFITELLELTQTEAQKFWPIYNAYDETTRKIKHNELRSIRKEIKENINTLSEKRASELLEKFTNAERKLHQEEYNLNKELKAIIPAKKVLLLQVAEEEFKKKMFDQWKKMRQKRDK</sequence>
<comment type="caution">
    <text evidence="3">The sequence shown here is derived from an EMBL/GenBank/DDBJ whole genome shotgun (WGS) entry which is preliminary data.</text>
</comment>
<keyword evidence="4" id="KW-1185">Reference proteome</keyword>
<evidence type="ECO:0000313" key="3">
    <source>
        <dbReference type="EMBL" id="MCB4798738.1"/>
    </source>
</evidence>
<dbReference type="RefSeq" id="WP_226542995.1">
    <property type="nucleotide sequence ID" value="NZ_JAJAPW010000003.1"/>
</dbReference>
<dbReference type="EMBL" id="JAJAPW010000003">
    <property type="protein sequence ID" value="MCB4798738.1"/>
    <property type="molecule type" value="Genomic_DNA"/>
</dbReference>
<reference evidence="3" key="1">
    <citation type="submission" date="2021-10" db="EMBL/GenBank/DDBJ databases">
        <title>Tamlana sargassums sp. nov., and Tamlana laminarinivorans sp. nov., two new bacteria isolated from the brown alga.</title>
        <authorList>
            <person name="Li J."/>
        </authorList>
    </citation>
    <scope>NUCLEOTIDE SEQUENCE</scope>
    <source>
        <strain evidence="3">PT2-4</strain>
    </source>
</reference>
<feature type="chain" id="PRO_5040790083" evidence="2">
    <location>
        <begin position="21"/>
        <end position="149"/>
    </location>
</feature>
<accession>A0A9X1I1C4</accession>
<feature type="signal peptide" evidence="2">
    <location>
        <begin position="1"/>
        <end position="20"/>
    </location>
</feature>
<evidence type="ECO:0000313" key="4">
    <source>
        <dbReference type="Proteomes" id="UP001139199"/>
    </source>
</evidence>
<protein>
    <submittedName>
        <fullName evidence="3">Sensor of ECF-type sigma factor</fullName>
    </submittedName>
</protein>
<name>A0A9X1I1C4_9FLAO</name>
<evidence type="ECO:0000256" key="1">
    <source>
        <dbReference type="SAM" id="Coils"/>
    </source>
</evidence>
<organism evidence="3 4">
    <name type="scientific">Neotamlana laminarinivorans</name>
    <dbReference type="NCBI Taxonomy" id="2883124"/>
    <lineage>
        <taxon>Bacteria</taxon>
        <taxon>Pseudomonadati</taxon>
        <taxon>Bacteroidota</taxon>
        <taxon>Flavobacteriia</taxon>
        <taxon>Flavobacteriales</taxon>
        <taxon>Flavobacteriaceae</taxon>
        <taxon>Neotamlana</taxon>
    </lineage>
</organism>
<feature type="coiled-coil region" evidence="1">
    <location>
        <begin position="66"/>
        <end position="108"/>
    </location>
</feature>
<dbReference type="AlphaFoldDB" id="A0A9X1I1C4"/>
<gene>
    <name evidence="3" type="ORF">LG649_07770</name>
</gene>
<proteinExistence type="predicted"/>
<keyword evidence="1" id="KW-0175">Coiled coil</keyword>
<dbReference type="Proteomes" id="UP001139199">
    <property type="component" value="Unassembled WGS sequence"/>
</dbReference>